<keyword evidence="1" id="KW-0472">Membrane</keyword>
<keyword evidence="1" id="KW-0812">Transmembrane</keyword>
<protein>
    <submittedName>
        <fullName evidence="2">Uncharacterized protein</fullName>
    </submittedName>
</protein>
<proteinExistence type="predicted"/>
<feature type="transmembrane region" description="Helical" evidence="1">
    <location>
        <begin position="53"/>
        <end position="76"/>
    </location>
</feature>
<reference evidence="2 3" key="1">
    <citation type="submission" date="2023-03" db="EMBL/GenBank/DDBJ databases">
        <authorList>
            <person name="Mo P."/>
        </authorList>
    </citation>
    <scope>NUCLEOTIDE SEQUENCE [LARGE SCALE GENOMIC DNA]</scope>
    <source>
        <strain evidence="2 3">HUAS 5</strain>
    </source>
</reference>
<keyword evidence="3" id="KW-1185">Reference proteome</keyword>
<gene>
    <name evidence="2" type="ORF">PYS65_07885</name>
</gene>
<dbReference type="EMBL" id="CP121682">
    <property type="protein sequence ID" value="WGD40061.1"/>
    <property type="molecule type" value="Genomic_DNA"/>
</dbReference>
<feature type="transmembrane region" description="Helical" evidence="1">
    <location>
        <begin position="186"/>
        <end position="217"/>
    </location>
</feature>
<evidence type="ECO:0000256" key="1">
    <source>
        <dbReference type="SAM" id="Phobius"/>
    </source>
</evidence>
<feature type="transmembrane region" description="Helical" evidence="1">
    <location>
        <begin position="229"/>
        <end position="253"/>
    </location>
</feature>
<dbReference type="RefSeq" id="WP_279333083.1">
    <property type="nucleotide sequence ID" value="NZ_CP121682.1"/>
</dbReference>
<organism evidence="2 3">
    <name type="scientific">Streptomyces cathayae</name>
    <dbReference type="NCBI Taxonomy" id="3031124"/>
    <lineage>
        <taxon>Bacteria</taxon>
        <taxon>Bacillati</taxon>
        <taxon>Actinomycetota</taxon>
        <taxon>Actinomycetes</taxon>
        <taxon>Kitasatosporales</taxon>
        <taxon>Streptomycetaceae</taxon>
        <taxon>Streptomyces</taxon>
    </lineage>
</organism>
<name>A0ABY8JZG1_9ACTN</name>
<evidence type="ECO:0000313" key="3">
    <source>
        <dbReference type="Proteomes" id="UP001216440"/>
    </source>
</evidence>
<accession>A0ABY8JZG1</accession>
<keyword evidence="1" id="KW-1133">Transmembrane helix</keyword>
<sequence length="259" mass="28128">MLANLLPGLRDVRAPLSTGCIWILTLWLVFEDRVPTQQRARGLWASLYRLGDVVGPAGVLASGAFLAYLIGAMLAVRVVTVNAQEAPRAARFWDASRTITPRVSRLAFNDLVGFLQDKGRLPPPESETNGGRGLQRERGQRLMANLAARDILGETRQLRTKLLIASYDLFNEYDRAVGEAEFRKNIAYALVGLTAVLSWLHSPWWAFLLVVSVRLYVAGVVSERSANDVIIQAVVAGLVTPVALSGAAGVPAVPATRGQ</sequence>
<evidence type="ECO:0000313" key="2">
    <source>
        <dbReference type="EMBL" id="WGD40061.1"/>
    </source>
</evidence>
<dbReference type="Proteomes" id="UP001216440">
    <property type="component" value="Chromosome"/>
</dbReference>